<dbReference type="PROSITE" id="PS51352">
    <property type="entry name" value="THIOREDOXIN_2"/>
    <property type="match status" value="1"/>
</dbReference>
<evidence type="ECO:0000313" key="6">
    <source>
        <dbReference type="EMBL" id="VDL94417.1"/>
    </source>
</evidence>
<dbReference type="EMBL" id="UYSU01034442">
    <property type="protein sequence ID" value="VDL94417.1"/>
    <property type="molecule type" value="Genomic_DNA"/>
</dbReference>
<keyword evidence="2" id="KW-0812">Transmembrane</keyword>
<keyword evidence="4" id="KW-0472">Membrane</keyword>
<dbReference type="GO" id="GO:0005783">
    <property type="term" value="C:endoplasmic reticulum"/>
    <property type="evidence" value="ECO:0007669"/>
    <property type="project" value="TreeGrafter"/>
</dbReference>
<dbReference type="Proteomes" id="UP000275846">
    <property type="component" value="Unassembled WGS sequence"/>
</dbReference>
<keyword evidence="3" id="KW-1133">Transmembrane helix</keyword>
<gene>
    <name evidence="6" type="ORF">SSLN_LOCUS8032</name>
</gene>
<evidence type="ECO:0000256" key="2">
    <source>
        <dbReference type="ARBA" id="ARBA00022692"/>
    </source>
</evidence>
<dbReference type="InterPro" id="IPR036249">
    <property type="entry name" value="Thioredoxin-like_sf"/>
</dbReference>
<dbReference type="OrthoDB" id="74910at2759"/>
<evidence type="ECO:0000259" key="5">
    <source>
        <dbReference type="PROSITE" id="PS51352"/>
    </source>
</evidence>
<dbReference type="WBParaSite" id="SSLN_0000834201-mRNA-1">
    <property type="protein sequence ID" value="SSLN_0000834201-mRNA-1"/>
    <property type="gene ID" value="SSLN_0000834201"/>
</dbReference>
<dbReference type="SUPFAM" id="SSF52833">
    <property type="entry name" value="Thioredoxin-like"/>
    <property type="match status" value="1"/>
</dbReference>
<accession>A0A183SUY4</accession>
<evidence type="ECO:0000256" key="4">
    <source>
        <dbReference type="ARBA" id="ARBA00023136"/>
    </source>
</evidence>
<dbReference type="GO" id="GO:0016020">
    <property type="term" value="C:membrane"/>
    <property type="evidence" value="ECO:0007669"/>
    <property type="project" value="UniProtKB-SubCell"/>
</dbReference>
<evidence type="ECO:0000313" key="8">
    <source>
        <dbReference type="WBParaSite" id="SSLN_0000834201-mRNA-1"/>
    </source>
</evidence>
<keyword evidence="7" id="KW-1185">Reference proteome</keyword>
<evidence type="ECO:0000313" key="7">
    <source>
        <dbReference type="Proteomes" id="UP000275846"/>
    </source>
</evidence>
<organism evidence="8">
    <name type="scientific">Schistocephalus solidus</name>
    <name type="common">Tapeworm</name>
    <dbReference type="NCBI Taxonomy" id="70667"/>
    <lineage>
        <taxon>Eukaryota</taxon>
        <taxon>Metazoa</taxon>
        <taxon>Spiralia</taxon>
        <taxon>Lophotrochozoa</taxon>
        <taxon>Platyhelminthes</taxon>
        <taxon>Cestoda</taxon>
        <taxon>Eucestoda</taxon>
        <taxon>Diphyllobothriidea</taxon>
        <taxon>Diphyllobothriidae</taxon>
        <taxon>Schistocephalus</taxon>
    </lineage>
</organism>
<dbReference type="PANTHER" id="PTHR46426">
    <property type="entry name" value="PROTEIN DISULFIDE-ISOMERASE TMX3"/>
    <property type="match status" value="1"/>
</dbReference>
<dbReference type="InterPro" id="IPR013766">
    <property type="entry name" value="Thioredoxin_domain"/>
</dbReference>
<reference evidence="6 7" key="2">
    <citation type="submission" date="2018-11" db="EMBL/GenBank/DDBJ databases">
        <authorList>
            <consortium name="Pathogen Informatics"/>
        </authorList>
    </citation>
    <scope>NUCLEOTIDE SEQUENCE [LARGE SCALE GENOMIC DNA]</scope>
    <source>
        <strain evidence="6 7">NST_G2</strain>
    </source>
</reference>
<dbReference type="InterPro" id="IPR052250">
    <property type="entry name" value="PDI_TMX3"/>
</dbReference>
<dbReference type="STRING" id="70667.A0A183SUY4"/>
<dbReference type="Gene3D" id="3.40.30.10">
    <property type="entry name" value="Glutaredoxin"/>
    <property type="match status" value="1"/>
</dbReference>
<proteinExistence type="predicted"/>
<comment type="subcellular location">
    <subcellularLocation>
        <location evidence="1">Membrane</location>
        <topology evidence="1">Single-pass membrane protein</topology>
    </subcellularLocation>
</comment>
<protein>
    <submittedName>
        <fullName evidence="8">Thioredoxin domain-containing protein</fullName>
    </submittedName>
</protein>
<evidence type="ECO:0000256" key="3">
    <source>
        <dbReference type="ARBA" id="ARBA00022989"/>
    </source>
</evidence>
<name>A0A183SUY4_SCHSO</name>
<reference evidence="8" key="1">
    <citation type="submission" date="2016-06" db="UniProtKB">
        <authorList>
            <consortium name="WormBaseParasite"/>
        </authorList>
    </citation>
    <scope>IDENTIFICATION</scope>
</reference>
<evidence type="ECO:0000256" key="1">
    <source>
        <dbReference type="ARBA" id="ARBA00004167"/>
    </source>
</evidence>
<dbReference type="PANTHER" id="PTHR46426:SF1">
    <property type="entry name" value="PROTEIN DISULFIDE-ISOMERASE TMX3"/>
    <property type="match status" value="1"/>
</dbReference>
<dbReference type="Pfam" id="PF00085">
    <property type="entry name" value="Thioredoxin"/>
    <property type="match status" value="1"/>
</dbReference>
<dbReference type="AlphaFoldDB" id="A0A183SUY4"/>
<feature type="domain" description="Thioredoxin" evidence="5">
    <location>
        <begin position="32"/>
        <end position="179"/>
    </location>
</feature>
<sequence length="505" mass="57022">MQVSGSARNYLMVADNRRSSVPLGRLARRAEPQLITALLRKSAYVAVSRSTMSISKVHTGLWLLKFYAPWCSFCRQLEPVYQEVALTLSRILPEVHVARIDVPANPAVSADFGIRGYPTIIFSGNFEPRRLELRLGVAVDGREAYVYMRYEHDGPYTRCLHNGHRYPYQGERAADDLVKFVIRTSGPAVKKLGSQEELGKELQVHKDEALFVFSGSTKSALWEAYNKVADELRLQVSFVALEKDVSPEPVSASLRVFKDGIHFSFKPQADADDLREEVRRWVLLERHPAFQRISALGIRRLVAEINLVSSAQSLSLVVFVLSPDETDVASHRFVWCSDVDSVSRLVMTSLQPPNLFVYGPEDIFALHPLYNSIKELRELTAVEVRNFLKAVASGEVRDLVYNSPVLALLVFGFPLGCLSCLCYCICWGSFEDDPEAVEFRARSRRFELPYQLLPEEQGQKAAEMTKESNESRSQPLNPERLLADAHLCRRSPTNTTFLGNTIFRC</sequence>